<dbReference type="GO" id="GO:0016887">
    <property type="term" value="F:ATP hydrolysis activity"/>
    <property type="evidence" value="ECO:0007669"/>
    <property type="project" value="TreeGrafter"/>
</dbReference>
<dbReference type="Pfam" id="PF00271">
    <property type="entry name" value="Helicase_C"/>
    <property type="match status" value="1"/>
</dbReference>
<dbReference type="SMART" id="SM00487">
    <property type="entry name" value="DEXDc"/>
    <property type="match status" value="1"/>
</dbReference>
<evidence type="ECO:0000259" key="5">
    <source>
        <dbReference type="PROSITE" id="PS51194"/>
    </source>
</evidence>
<dbReference type="InterPro" id="IPR027417">
    <property type="entry name" value="P-loop_NTPase"/>
</dbReference>
<gene>
    <name evidence="6" type="ORF">H9894_07890</name>
</gene>
<name>A0A9D1PWK5_9BACT</name>
<sequence>MSLDDNNAERVQDAGQYSGQDGTGSGQAGLARLDKRVQAWIAEQGWQGLRPIQERSLEPVLSAASDVIISAATASGKTEAAFLPALSHVAAHPCQGTAILYISPLKALINDQFRRLQDLARRLDLSVIPWHGDLPWADKQAYLNSPGGLLLTTPESLEGFLLRYPLWCYRAFSALGYVIIDEFHSFVSNERGRQLLSQLRRLEALAHRTIPRLALSATFGNEDDMVQELRPHRQDYPCVVIKEPESRRPLMQLMAYLDVPPFLRSYVQERGLEQMMDDLYHMLQGGHHLVFTNSRARAELVASHLARKCRDNGQANEFFPHHGSLSRDLRQQLEQRLQAADTPTTAVCTMTLELGIDIGNMDSVSQLDAPNSVASLRQRLGRAGRRGSRQTIRVFLLEHFLLRNASLGDRLRLGLFQTLAVFKLLNASWYEPVESPRPHFSTLVQQILSVIGQYQGVKPSHLWNLLCATGPFAVSQEDFVALLRGLVNRKILCRDEESRELRLAEAGQIVTGRSDFSTAFSTPSEFLLENEGRVIGKLPLTEPLQKGMRILFAGRSWKVETLDEEEARIGLVPDNEGTPPRFAGSSQAVHDRVRETMYELYTSGAEPSFGNHTARRLFREGRKAFASMNLAKSSMVYERGRVHLFPWRGDRFCRTVAALLRLADLEANEAAGIIDVPCKSPQEFQTRLRRFLRSGKPSVQALTRGMQDRLQEKFYQLVEPELCDRDNAARFYERDEAWDWLESVAGQPCWIC</sequence>
<proteinExistence type="predicted"/>
<keyword evidence="1" id="KW-0547">Nucleotide-binding</keyword>
<evidence type="ECO:0000313" key="7">
    <source>
        <dbReference type="Proteomes" id="UP000886752"/>
    </source>
</evidence>
<evidence type="ECO:0000256" key="3">
    <source>
        <dbReference type="SAM" id="MobiDB-lite"/>
    </source>
</evidence>
<dbReference type="GO" id="GO:0004386">
    <property type="term" value="F:helicase activity"/>
    <property type="evidence" value="ECO:0007669"/>
    <property type="project" value="UniProtKB-KW"/>
</dbReference>
<dbReference type="AlphaFoldDB" id="A0A9D1PWK5"/>
<dbReference type="PANTHER" id="PTHR47962:SF5">
    <property type="entry name" value="ATP-DEPENDENT HELICASE LHR-RELATED"/>
    <property type="match status" value="1"/>
</dbReference>
<feature type="domain" description="Helicase C-terminal" evidence="5">
    <location>
        <begin position="275"/>
        <end position="428"/>
    </location>
</feature>
<dbReference type="Proteomes" id="UP000886752">
    <property type="component" value="Unassembled WGS sequence"/>
</dbReference>
<feature type="domain" description="Helicase ATP-binding" evidence="4">
    <location>
        <begin position="58"/>
        <end position="237"/>
    </location>
</feature>
<evidence type="ECO:0000256" key="2">
    <source>
        <dbReference type="ARBA" id="ARBA00022840"/>
    </source>
</evidence>
<evidence type="ECO:0000259" key="4">
    <source>
        <dbReference type="PROSITE" id="PS51192"/>
    </source>
</evidence>
<comment type="caution">
    <text evidence="6">The sequence shown here is derived from an EMBL/GenBank/DDBJ whole genome shotgun (WGS) entry which is preliminary data.</text>
</comment>
<evidence type="ECO:0000313" key="6">
    <source>
        <dbReference type="EMBL" id="HIW01092.1"/>
    </source>
</evidence>
<dbReference type="SUPFAM" id="SSF52540">
    <property type="entry name" value="P-loop containing nucleoside triphosphate hydrolases"/>
    <property type="match status" value="1"/>
</dbReference>
<protein>
    <submittedName>
        <fullName evidence="6">DEAD/DEAH box helicase</fullName>
    </submittedName>
</protein>
<dbReference type="GO" id="GO:0005524">
    <property type="term" value="F:ATP binding"/>
    <property type="evidence" value="ECO:0007669"/>
    <property type="project" value="UniProtKB-KW"/>
</dbReference>
<dbReference type="SMART" id="SM00490">
    <property type="entry name" value="HELICc"/>
    <property type="match status" value="1"/>
</dbReference>
<keyword evidence="6" id="KW-0378">Hydrolase</keyword>
<dbReference type="GO" id="GO:0003677">
    <property type="term" value="F:DNA binding"/>
    <property type="evidence" value="ECO:0007669"/>
    <property type="project" value="TreeGrafter"/>
</dbReference>
<keyword evidence="2" id="KW-0067">ATP-binding</keyword>
<dbReference type="InterPro" id="IPR001650">
    <property type="entry name" value="Helicase_C-like"/>
</dbReference>
<dbReference type="Pfam" id="PF00270">
    <property type="entry name" value="DEAD"/>
    <property type="match status" value="1"/>
</dbReference>
<dbReference type="InterPro" id="IPR011545">
    <property type="entry name" value="DEAD/DEAH_box_helicase_dom"/>
</dbReference>
<dbReference type="Gene3D" id="3.40.50.300">
    <property type="entry name" value="P-loop containing nucleotide triphosphate hydrolases"/>
    <property type="match status" value="2"/>
</dbReference>
<organism evidence="6 7">
    <name type="scientific">Candidatus Desulfovibrio intestinipullorum</name>
    <dbReference type="NCBI Taxonomy" id="2838536"/>
    <lineage>
        <taxon>Bacteria</taxon>
        <taxon>Pseudomonadati</taxon>
        <taxon>Thermodesulfobacteriota</taxon>
        <taxon>Desulfovibrionia</taxon>
        <taxon>Desulfovibrionales</taxon>
        <taxon>Desulfovibrionaceae</taxon>
        <taxon>Desulfovibrio</taxon>
    </lineage>
</organism>
<feature type="region of interest" description="Disordered" evidence="3">
    <location>
        <begin position="1"/>
        <end position="28"/>
    </location>
</feature>
<keyword evidence="6" id="KW-0347">Helicase</keyword>
<reference evidence="6" key="2">
    <citation type="submission" date="2021-04" db="EMBL/GenBank/DDBJ databases">
        <authorList>
            <person name="Gilroy R."/>
        </authorList>
    </citation>
    <scope>NUCLEOTIDE SEQUENCE</scope>
    <source>
        <strain evidence="6">ChiHecec2B26-446</strain>
    </source>
</reference>
<reference evidence="6" key="1">
    <citation type="journal article" date="2021" name="PeerJ">
        <title>Extensive microbial diversity within the chicken gut microbiome revealed by metagenomics and culture.</title>
        <authorList>
            <person name="Gilroy R."/>
            <person name="Ravi A."/>
            <person name="Getino M."/>
            <person name="Pursley I."/>
            <person name="Horton D.L."/>
            <person name="Alikhan N.F."/>
            <person name="Baker D."/>
            <person name="Gharbi K."/>
            <person name="Hall N."/>
            <person name="Watson M."/>
            <person name="Adriaenssens E.M."/>
            <person name="Foster-Nyarko E."/>
            <person name="Jarju S."/>
            <person name="Secka A."/>
            <person name="Antonio M."/>
            <person name="Oren A."/>
            <person name="Chaudhuri R.R."/>
            <person name="La Ragione R."/>
            <person name="Hildebrand F."/>
            <person name="Pallen M.J."/>
        </authorList>
    </citation>
    <scope>NUCLEOTIDE SEQUENCE</scope>
    <source>
        <strain evidence="6">ChiHecec2B26-446</strain>
    </source>
</reference>
<dbReference type="InterPro" id="IPR052511">
    <property type="entry name" value="ATP-dep_Helicase"/>
</dbReference>
<accession>A0A9D1PWK5</accession>
<dbReference type="PROSITE" id="PS51192">
    <property type="entry name" value="HELICASE_ATP_BIND_1"/>
    <property type="match status" value="1"/>
</dbReference>
<dbReference type="PROSITE" id="PS51194">
    <property type="entry name" value="HELICASE_CTER"/>
    <property type="match status" value="1"/>
</dbReference>
<dbReference type="PANTHER" id="PTHR47962">
    <property type="entry name" value="ATP-DEPENDENT HELICASE LHR-RELATED-RELATED"/>
    <property type="match status" value="1"/>
</dbReference>
<evidence type="ECO:0000256" key="1">
    <source>
        <dbReference type="ARBA" id="ARBA00022741"/>
    </source>
</evidence>
<dbReference type="EMBL" id="DXHV01000073">
    <property type="protein sequence ID" value="HIW01092.1"/>
    <property type="molecule type" value="Genomic_DNA"/>
</dbReference>
<dbReference type="InterPro" id="IPR014001">
    <property type="entry name" value="Helicase_ATP-bd"/>
</dbReference>